<dbReference type="WormBase" id="F59A6.4">
    <property type="protein sequence ID" value="CE47883"/>
    <property type="gene ID" value="WBGene00019086"/>
</dbReference>
<dbReference type="OMA" id="WLARNIT"/>
<evidence type="ECO:0000256" key="1">
    <source>
        <dbReference type="PROSITE-ProRule" id="PRU10141"/>
    </source>
</evidence>
<dbReference type="GO" id="GO:0004674">
    <property type="term" value="F:protein serine/threonine kinase activity"/>
    <property type="evidence" value="ECO:0000318"/>
    <property type="project" value="GO_Central"/>
</dbReference>
<gene>
    <name evidence="4" type="ORF">CELE_F59A6.4</name>
    <name evidence="4 6" type="ORF">F59A6.4</name>
</gene>
<feature type="region of interest" description="Disordered" evidence="2">
    <location>
        <begin position="1"/>
        <end position="90"/>
    </location>
</feature>
<dbReference type="PeptideAtlas" id="Q21026"/>
<dbReference type="STRING" id="6239.F59A6.4.1"/>
<feature type="domain" description="Protein kinase" evidence="3">
    <location>
        <begin position="444"/>
        <end position="719"/>
    </location>
</feature>
<dbReference type="PaxDb" id="6239-F59A6.4"/>
<evidence type="ECO:0000256" key="2">
    <source>
        <dbReference type="SAM" id="MobiDB-lite"/>
    </source>
</evidence>
<name>Q21026_CAEEL</name>
<dbReference type="PROSITE" id="PS00107">
    <property type="entry name" value="PROTEIN_KINASE_ATP"/>
    <property type="match status" value="1"/>
</dbReference>
<dbReference type="Proteomes" id="UP000001940">
    <property type="component" value="Chromosome II"/>
</dbReference>
<dbReference type="PIR" id="T16508">
    <property type="entry name" value="T16508"/>
</dbReference>
<feature type="binding site" evidence="1">
    <location>
        <position position="475"/>
    </location>
    <ligand>
        <name>ATP</name>
        <dbReference type="ChEBI" id="CHEBI:30616"/>
    </ligand>
</feature>
<dbReference type="GO" id="GO:0005737">
    <property type="term" value="C:cytoplasm"/>
    <property type="evidence" value="ECO:0000318"/>
    <property type="project" value="GO_Central"/>
</dbReference>
<dbReference type="GO" id="GO:0005634">
    <property type="term" value="C:nucleus"/>
    <property type="evidence" value="ECO:0000318"/>
    <property type="project" value="GO_Central"/>
</dbReference>
<proteinExistence type="predicted"/>
<dbReference type="CTD" id="173865"/>
<feature type="domain" description="Protein kinase" evidence="3">
    <location>
        <begin position="107"/>
        <end position="371"/>
    </location>
</feature>
<evidence type="ECO:0000313" key="5">
    <source>
        <dbReference type="Proteomes" id="UP000001940"/>
    </source>
</evidence>
<dbReference type="AGR" id="WB:WBGene00019086"/>
<dbReference type="EMBL" id="BX284602">
    <property type="protein sequence ID" value="CCD70464.2"/>
    <property type="molecule type" value="Genomic_DNA"/>
</dbReference>
<dbReference type="FunFam" id="1.10.510.10:FF:001146">
    <property type="entry name" value="Protein CBG08226"/>
    <property type="match status" value="1"/>
</dbReference>
<evidence type="ECO:0000313" key="6">
    <source>
        <dbReference type="WormBase" id="F59A6.4"/>
    </source>
</evidence>
<keyword evidence="1" id="KW-0547">Nucleotide-binding</keyword>
<dbReference type="InterPro" id="IPR017441">
    <property type="entry name" value="Protein_kinase_ATP_BS"/>
</dbReference>
<dbReference type="AlphaFoldDB" id="Q21026"/>
<keyword evidence="4" id="KW-0808">Transferase</keyword>
<feature type="compositionally biased region" description="Basic and acidic residues" evidence="2">
    <location>
        <begin position="65"/>
        <end position="82"/>
    </location>
</feature>
<evidence type="ECO:0000313" key="4">
    <source>
        <dbReference type="EMBL" id="CCD70464.2"/>
    </source>
</evidence>
<dbReference type="Pfam" id="PF00069">
    <property type="entry name" value="Pkinase"/>
    <property type="match status" value="1"/>
</dbReference>
<evidence type="ECO:0000259" key="3">
    <source>
        <dbReference type="PROSITE" id="PS50011"/>
    </source>
</evidence>
<dbReference type="InterPro" id="IPR011009">
    <property type="entry name" value="Kinase-like_dom_sf"/>
</dbReference>
<protein>
    <submittedName>
        <fullName evidence="4">Protein kinase domain-containing protein</fullName>
    </submittedName>
</protein>
<reference evidence="4 5" key="1">
    <citation type="journal article" date="1998" name="Science">
        <title>Genome sequence of the nematode C. elegans: a platform for investigating biology.</title>
        <authorList>
            <consortium name="The C. elegans sequencing consortium"/>
            <person name="Sulson J.E."/>
            <person name="Waterston R."/>
        </authorList>
    </citation>
    <scope>NUCLEOTIDE SEQUENCE [LARGE SCALE GENOMIC DNA]</scope>
    <source>
        <strain evidence="4 5">Bristol N2</strain>
    </source>
</reference>
<dbReference type="RefSeq" id="NP_494922.2">
    <property type="nucleotide sequence ID" value="NM_062521.5"/>
</dbReference>
<dbReference type="InterPro" id="IPR000719">
    <property type="entry name" value="Prot_kinase_dom"/>
</dbReference>
<dbReference type="GO" id="GO:0005524">
    <property type="term" value="F:ATP binding"/>
    <property type="evidence" value="ECO:0007669"/>
    <property type="project" value="UniProtKB-UniRule"/>
</dbReference>
<dbReference type="eggNOG" id="KOG1164">
    <property type="taxonomic scope" value="Eukaryota"/>
</dbReference>
<dbReference type="SUPFAM" id="SSF56112">
    <property type="entry name" value="Protein kinase-like (PK-like)"/>
    <property type="match status" value="2"/>
</dbReference>
<dbReference type="PhylomeDB" id="Q21026"/>
<dbReference type="InterPro" id="IPR050235">
    <property type="entry name" value="CK1_Ser-Thr_kinase"/>
</dbReference>
<dbReference type="PANTHER" id="PTHR11909">
    <property type="entry name" value="CASEIN KINASE-RELATED"/>
    <property type="match status" value="1"/>
</dbReference>
<dbReference type="HOGENOM" id="CLU_015645_0_0_1"/>
<dbReference type="FunFam" id="1.10.510.10:FF:001557">
    <property type="entry name" value="Protein CBG13435"/>
    <property type="match status" value="1"/>
</dbReference>
<dbReference type="FunCoup" id="Q21026">
    <property type="interactions" value="319"/>
</dbReference>
<dbReference type="InParanoid" id="Q21026"/>
<dbReference type="SMR" id="Q21026"/>
<dbReference type="KEGG" id="cel:CELE_F59A6.4"/>
<organism evidence="4 5">
    <name type="scientific">Caenorhabditis elegans</name>
    <dbReference type="NCBI Taxonomy" id="6239"/>
    <lineage>
        <taxon>Eukaryota</taxon>
        <taxon>Metazoa</taxon>
        <taxon>Ecdysozoa</taxon>
        <taxon>Nematoda</taxon>
        <taxon>Chromadorea</taxon>
        <taxon>Rhabditida</taxon>
        <taxon>Rhabditina</taxon>
        <taxon>Rhabditomorpha</taxon>
        <taxon>Rhabditoidea</taxon>
        <taxon>Rhabditidae</taxon>
        <taxon>Peloderinae</taxon>
        <taxon>Caenorhabditis</taxon>
    </lineage>
</organism>
<dbReference type="PROSITE" id="PS50011">
    <property type="entry name" value="PROTEIN_KINASE_DOM"/>
    <property type="match status" value="2"/>
</dbReference>
<keyword evidence="1" id="KW-0067">ATP-binding</keyword>
<sequence>MGIAAESKQQSKLLKAQTSKKRKAVAASKARTPEGSGRGKKPTTPNGVANPTKSKTKVSTASTMNEKKGASTGDMKKKEPSSRKKPSPMKCFANGEIVEGVNQFKVLSQIRKSSRLLDHDVYVVKDVEADEEYRMKVARKDLQILKIEAALLRRLEKIPGDKCFVSLVEYGNVSKDKLEFLVVSSYGSTLQEILKKTINGPLSMDCSFVVGLQMLRAIQNLHSLGYVHRNINPSAFNCGLGMDETSLYLQDFRQVRKFEENKKHVTARSTVKMFGCGRFANRACQNSKDQGRKDDLESWIYTLFYLIDHGSLSWKNEADSQIVVQQKDLFMTGDGKEQFSRAPRGLAPLLSKVNGYEFTSAPEYDSFKNLINGIQTSQKLNKKSCDWLGKCGLDEIGGDTDRSVDCRMTGDRDFVPKGKKPKRPTRKKLAKGDVILGVGATDGWKVINLLGSGGFGDVYKVHRESQPITKCYALKTESEEGEKRYLRLKIEVTVMMKTAEKKKENKFKNFIEFVDRGKCEQLKCKYVVMGLVGPSLEDIRRKYLLGSFSKHTSFNVAIQTVTALQDLHSIGYLHRDIKPANYAVGLEDREDTVYMLDFGIAKLYVDENGEHKVKRKKVKFLGTLRYACRACMMQQEQGRKDDLETWIYLVFDLMDESHGMPWRSLCSPKEILKSKNEFFTNFDSSSVSATLKRLKGLVSYVDNMQYETTPDYDYIINFLKTTATEAGAKISKKLDWIGKLKNKEFDSESDRSDKKASGEDDE</sequence>
<dbReference type="GeneID" id="173865"/>
<dbReference type="Gene3D" id="1.10.510.10">
    <property type="entry name" value="Transferase(Phosphotransferase) domain 1"/>
    <property type="match status" value="2"/>
</dbReference>
<keyword evidence="5" id="KW-1185">Reference proteome</keyword>
<dbReference type="UCSC" id="F59A6.4">
    <property type="organism name" value="c. elegans"/>
</dbReference>
<dbReference type="Bgee" id="WBGene00019086">
    <property type="expression patterns" value="Expressed in adult organism and 1 other cell type or tissue"/>
</dbReference>
<keyword evidence="4" id="KW-0418">Kinase</keyword>
<accession>Q21026</accession>
<dbReference type="SMART" id="SM00220">
    <property type="entry name" value="S_TKc"/>
    <property type="match status" value="1"/>
</dbReference>
<dbReference type="OrthoDB" id="194358at2759"/>
<dbReference type="GO" id="GO:0007165">
    <property type="term" value="P:signal transduction"/>
    <property type="evidence" value="ECO:0000318"/>
    <property type="project" value="GO_Central"/>
</dbReference>